<name>A0A495ICQ6_9MICO</name>
<dbReference type="Pfam" id="PF00534">
    <property type="entry name" value="Glycos_transf_1"/>
    <property type="match status" value="1"/>
</dbReference>
<gene>
    <name evidence="3" type="ORF">C8E83_0338</name>
</gene>
<dbReference type="GO" id="GO:0016757">
    <property type="term" value="F:glycosyltransferase activity"/>
    <property type="evidence" value="ECO:0007669"/>
    <property type="project" value="InterPro"/>
</dbReference>
<dbReference type="AlphaFoldDB" id="A0A495ICQ6"/>
<dbReference type="Proteomes" id="UP000280008">
    <property type="component" value="Unassembled WGS sequence"/>
</dbReference>
<dbReference type="InterPro" id="IPR001296">
    <property type="entry name" value="Glyco_trans_1"/>
</dbReference>
<protein>
    <submittedName>
        <fullName evidence="3">Glycosyltransferase involved in cell wall biosynthesis</fullName>
    </submittedName>
</protein>
<reference evidence="3 4" key="1">
    <citation type="submission" date="2018-10" db="EMBL/GenBank/DDBJ databases">
        <title>Sequencing the genomes of 1000 actinobacteria strains.</title>
        <authorList>
            <person name="Klenk H.-P."/>
        </authorList>
    </citation>
    <scope>NUCLEOTIDE SEQUENCE [LARGE SCALE GENOMIC DNA]</scope>
    <source>
        <strain evidence="3 4">DSM 17894</strain>
    </source>
</reference>
<evidence type="ECO:0000259" key="2">
    <source>
        <dbReference type="Pfam" id="PF00534"/>
    </source>
</evidence>
<proteinExistence type="predicted"/>
<dbReference type="EMBL" id="RBKS01000001">
    <property type="protein sequence ID" value="RKR73248.1"/>
    <property type="molecule type" value="Genomic_DNA"/>
</dbReference>
<dbReference type="RefSeq" id="WP_121368134.1">
    <property type="nucleotide sequence ID" value="NZ_RBKS01000001.1"/>
</dbReference>
<keyword evidence="4" id="KW-1185">Reference proteome</keyword>
<dbReference type="Gene3D" id="3.40.50.2000">
    <property type="entry name" value="Glycogen Phosphorylase B"/>
    <property type="match status" value="1"/>
</dbReference>
<evidence type="ECO:0000313" key="3">
    <source>
        <dbReference type="EMBL" id="RKR73248.1"/>
    </source>
</evidence>
<evidence type="ECO:0000256" key="1">
    <source>
        <dbReference type="ARBA" id="ARBA00022679"/>
    </source>
</evidence>
<dbReference type="PANTHER" id="PTHR46401">
    <property type="entry name" value="GLYCOSYLTRANSFERASE WBBK-RELATED"/>
    <property type="match status" value="1"/>
</dbReference>
<accession>A0A495ICQ6</accession>
<organism evidence="3 4">
    <name type="scientific">Frondihabitans australicus</name>
    <dbReference type="NCBI Taxonomy" id="386892"/>
    <lineage>
        <taxon>Bacteria</taxon>
        <taxon>Bacillati</taxon>
        <taxon>Actinomycetota</taxon>
        <taxon>Actinomycetes</taxon>
        <taxon>Micrococcales</taxon>
        <taxon>Microbacteriaceae</taxon>
        <taxon>Frondihabitans</taxon>
    </lineage>
</organism>
<comment type="caution">
    <text evidence="3">The sequence shown here is derived from an EMBL/GenBank/DDBJ whole genome shotgun (WGS) entry which is preliminary data.</text>
</comment>
<dbReference type="SUPFAM" id="SSF53756">
    <property type="entry name" value="UDP-Glycosyltransferase/glycogen phosphorylase"/>
    <property type="match status" value="1"/>
</dbReference>
<sequence>MSPTALDRVKAGQVGLAAPDHALRVAVAAVVPDAADWSTLSGWRLVEAASLALGEADESLSYLLIACIQHGIPAERDIVEFTRRWRLEGLAKPLQELRRSRRALVGGGVRVESGTVVDITDTGRSRFTTGIQRVARETLTRWADEHDIVPVSWTATGDHLLDSKPAEIARAILDPKLRSRVARVSGDVVIPFGGRLVLPEISVARARTDHLRVIARFARVRSVAIGYDCIPVTTAETSGPGMPGAFSKYLAALAEFSAVVPISSASTIEYSGWKSMLIGAGLAGPEVREIALPSEASEVSDEVIATISSQLSLDGSTVVLAVGSHEPRKNHLNLLLAAELNWRQGREFTLAMVGGNAWGDSEFQKFVKELRRKGRSIKLLSGVDDSVVWSLYRIARFSVFCSVNEGFGLPVVESLASGTPVLTSDFGSMRELGEGFGGVLADPHDARAMAASIGDLLTDDSLILRLKAEAHGLERPTWGDYATALWETVER</sequence>
<dbReference type="OrthoDB" id="9801609at2"/>
<feature type="domain" description="Glycosyl transferase family 1" evidence="2">
    <location>
        <begin position="313"/>
        <end position="468"/>
    </location>
</feature>
<dbReference type="PANTHER" id="PTHR46401:SF8">
    <property type="entry name" value="BLL6006 PROTEIN"/>
    <property type="match status" value="1"/>
</dbReference>
<evidence type="ECO:0000313" key="4">
    <source>
        <dbReference type="Proteomes" id="UP000280008"/>
    </source>
</evidence>
<keyword evidence="1 3" id="KW-0808">Transferase</keyword>